<evidence type="ECO:0000313" key="3">
    <source>
        <dbReference type="Proteomes" id="UP000216035"/>
    </source>
</evidence>
<feature type="domain" description="YdhG-like" evidence="1">
    <location>
        <begin position="4"/>
        <end position="81"/>
    </location>
</feature>
<proteinExistence type="predicted"/>
<gene>
    <name evidence="2" type="ORF">CHX27_03750</name>
</gene>
<evidence type="ECO:0000259" key="1">
    <source>
        <dbReference type="Pfam" id="PF08818"/>
    </source>
</evidence>
<sequence length="91" mass="10529">MLHNIKWGSDVYSVGKRNVLGIAGFKNFFAIWFFEGHLLADHQEVLVNAQEGKTKFLRQWRFTDIAELDKNTVMAYVFEAIENAKTKPKPI</sequence>
<comment type="caution">
    <text evidence="2">The sequence shown here is derived from an EMBL/GenBank/DDBJ whole genome shotgun (WGS) entry which is preliminary data.</text>
</comment>
<accession>A0A255ZZT5</accession>
<evidence type="ECO:0000313" key="2">
    <source>
        <dbReference type="EMBL" id="OYQ46899.1"/>
    </source>
</evidence>
<dbReference type="Pfam" id="PF08818">
    <property type="entry name" value="DUF1801"/>
    <property type="match status" value="1"/>
</dbReference>
<name>A0A255ZZT5_9FLAO</name>
<reference evidence="2 3" key="1">
    <citation type="submission" date="2017-07" db="EMBL/GenBank/DDBJ databases">
        <title>Flavobacterium cyanobacteriorum sp. nov., isolated from cyanobacterial aggregates in a eutrophic lake.</title>
        <authorList>
            <person name="Cai H."/>
        </authorList>
    </citation>
    <scope>NUCLEOTIDE SEQUENCE [LARGE SCALE GENOMIC DNA]</scope>
    <source>
        <strain evidence="2 3">TH167</strain>
    </source>
</reference>
<protein>
    <recommendedName>
        <fullName evidence="1">YdhG-like domain-containing protein</fullName>
    </recommendedName>
</protein>
<dbReference type="InterPro" id="IPR014922">
    <property type="entry name" value="YdhG-like"/>
</dbReference>
<dbReference type="SUPFAM" id="SSF159888">
    <property type="entry name" value="YdhG-like"/>
    <property type="match status" value="1"/>
</dbReference>
<dbReference type="AlphaFoldDB" id="A0A255ZZT5"/>
<keyword evidence="3" id="KW-1185">Reference proteome</keyword>
<dbReference type="EMBL" id="NOXX01000155">
    <property type="protein sequence ID" value="OYQ46899.1"/>
    <property type="molecule type" value="Genomic_DNA"/>
</dbReference>
<organism evidence="2 3">
    <name type="scientific">Flavobacterium aurantiibacter</name>
    <dbReference type="NCBI Taxonomy" id="2023067"/>
    <lineage>
        <taxon>Bacteria</taxon>
        <taxon>Pseudomonadati</taxon>
        <taxon>Bacteroidota</taxon>
        <taxon>Flavobacteriia</taxon>
        <taxon>Flavobacteriales</taxon>
        <taxon>Flavobacteriaceae</taxon>
        <taxon>Flavobacterium</taxon>
    </lineage>
</organism>
<dbReference type="Proteomes" id="UP000216035">
    <property type="component" value="Unassembled WGS sequence"/>
</dbReference>